<accession>A0ABD2ZVZ1</accession>
<dbReference type="AlphaFoldDB" id="A0ABD2ZVZ1"/>
<comment type="caution">
    <text evidence="1">The sequence shown here is derived from an EMBL/GenBank/DDBJ whole genome shotgun (WGS) entry which is preliminary data.</text>
</comment>
<dbReference type="EMBL" id="JBJUIK010000007">
    <property type="protein sequence ID" value="KAL3523468.1"/>
    <property type="molecule type" value="Genomic_DNA"/>
</dbReference>
<proteinExistence type="predicted"/>
<reference evidence="1 2" key="1">
    <citation type="submission" date="2024-11" db="EMBL/GenBank/DDBJ databases">
        <title>A near-complete genome assembly of Cinchona calisaya.</title>
        <authorList>
            <person name="Lian D.C."/>
            <person name="Zhao X.W."/>
            <person name="Wei L."/>
        </authorList>
    </citation>
    <scope>NUCLEOTIDE SEQUENCE [LARGE SCALE GENOMIC DNA]</scope>
    <source>
        <tissue evidence="1">Nenye</tissue>
    </source>
</reference>
<evidence type="ECO:0000313" key="1">
    <source>
        <dbReference type="EMBL" id="KAL3523468.1"/>
    </source>
</evidence>
<organism evidence="1 2">
    <name type="scientific">Cinchona calisaya</name>
    <dbReference type="NCBI Taxonomy" id="153742"/>
    <lineage>
        <taxon>Eukaryota</taxon>
        <taxon>Viridiplantae</taxon>
        <taxon>Streptophyta</taxon>
        <taxon>Embryophyta</taxon>
        <taxon>Tracheophyta</taxon>
        <taxon>Spermatophyta</taxon>
        <taxon>Magnoliopsida</taxon>
        <taxon>eudicotyledons</taxon>
        <taxon>Gunneridae</taxon>
        <taxon>Pentapetalae</taxon>
        <taxon>asterids</taxon>
        <taxon>lamiids</taxon>
        <taxon>Gentianales</taxon>
        <taxon>Rubiaceae</taxon>
        <taxon>Cinchonoideae</taxon>
        <taxon>Cinchoneae</taxon>
        <taxon>Cinchona</taxon>
    </lineage>
</organism>
<keyword evidence="2" id="KW-1185">Reference proteome</keyword>
<sequence length="64" mass="6794">MGGSGPLISLGHVRIRRPIESGIYGKSPHGDANLVVDDFLATESNAPVPRKRLAPKKSCLNIGE</sequence>
<protein>
    <submittedName>
        <fullName evidence="1">Uncharacterized protein</fullName>
    </submittedName>
</protein>
<name>A0ABD2ZVZ1_9GENT</name>
<evidence type="ECO:0000313" key="2">
    <source>
        <dbReference type="Proteomes" id="UP001630127"/>
    </source>
</evidence>
<gene>
    <name evidence="1" type="ORF">ACH5RR_016302</name>
</gene>
<feature type="non-terminal residue" evidence="1">
    <location>
        <position position="64"/>
    </location>
</feature>
<dbReference type="Proteomes" id="UP001630127">
    <property type="component" value="Unassembled WGS sequence"/>
</dbReference>